<dbReference type="InterPro" id="IPR014284">
    <property type="entry name" value="RNA_pol_sigma-70_dom"/>
</dbReference>
<dbReference type="InterPro" id="IPR014327">
    <property type="entry name" value="RNA_pol_sigma70_bacteroid"/>
</dbReference>
<evidence type="ECO:0000313" key="8">
    <source>
        <dbReference type="Proteomes" id="UP000289703"/>
    </source>
</evidence>
<keyword evidence="8" id="KW-1185">Reference proteome</keyword>
<name>A0A4Q1JKP9_9BACT</name>
<evidence type="ECO:0000256" key="2">
    <source>
        <dbReference type="ARBA" id="ARBA00023015"/>
    </source>
</evidence>
<evidence type="ECO:0000256" key="4">
    <source>
        <dbReference type="ARBA" id="ARBA00023163"/>
    </source>
</evidence>
<dbReference type="GO" id="GO:0006352">
    <property type="term" value="P:DNA-templated transcription initiation"/>
    <property type="evidence" value="ECO:0007669"/>
    <property type="project" value="InterPro"/>
</dbReference>
<dbReference type="InterPro" id="IPR007627">
    <property type="entry name" value="RNA_pol_sigma70_r2"/>
</dbReference>
<evidence type="ECO:0000259" key="5">
    <source>
        <dbReference type="Pfam" id="PF04542"/>
    </source>
</evidence>
<dbReference type="InterPro" id="IPR013324">
    <property type="entry name" value="RNA_pol_sigma_r3/r4-like"/>
</dbReference>
<evidence type="ECO:0000313" key="7">
    <source>
        <dbReference type="EMBL" id="RXQ91492.1"/>
    </source>
</evidence>
<gene>
    <name evidence="7" type="ORF">EO244_12130</name>
</gene>
<protein>
    <submittedName>
        <fullName evidence="7">RNA polymerase sigma-70 factor</fullName>
    </submittedName>
</protein>
<dbReference type="Proteomes" id="UP000289703">
    <property type="component" value="Unassembled WGS sequence"/>
</dbReference>
<dbReference type="NCBIfam" id="TIGR02985">
    <property type="entry name" value="Sig70_bacteroi1"/>
    <property type="match status" value="1"/>
</dbReference>
<dbReference type="InterPro" id="IPR036388">
    <property type="entry name" value="WH-like_DNA-bd_sf"/>
</dbReference>
<sequence>MNDQEQKIIQKLRNGDESGLRQMFDMYYSPLCVFALKYIDSFDLAEDLVQDIFIGFWENKRVEKLNTSLKSYLFTSVKNNALNYIRKNNRYQIDAIDDEFDILIDDSFDPEDLEQMKIKLYQELENLSEQSRIVFEAIIFQNMKYKEVAENLDVSVNTIKTHFARALKQLRNSLDIVILIMLSLINDPDIKPFINLCEYDCFY</sequence>
<evidence type="ECO:0000259" key="6">
    <source>
        <dbReference type="Pfam" id="PF08281"/>
    </source>
</evidence>
<dbReference type="GO" id="GO:0016987">
    <property type="term" value="F:sigma factor activity"/>
    <property type="evidence" value="ECO:0007669"/>
    <property type="project" value="UniProtKB-KW"/>
</dbReference>
<feature type="domain" description="RNA polymerase sigma-70 region 2" evidence="5">
    <location>
        <begin position="23"/>
        <end position="90"/>
    </location>
</feature>
<accession>A0A4Q1JKP9</accession>
<dbReference type="Gene3D" id="1.10.10.10">
    <property type="entry name" value="Winged helix-like DNA-binding domain superfamily/Winged helix DNA-binding domain"/>
    <property type="match status" value="1"/>
</dbReference>
<dbReference type="Pfam" id="PF04542">
    <property type="entry name" value="Sigma70_r2"/>
    <property type="match status" value="1"/>
</dbReference>
<comment type="similarity">
    <text evidence="1">Belongs to the sigma-70 factor family. ECF subfamily.</text>
</comment>
<dbReference type="NCBIfam" id="TIGR02937">
    <property type="entry name" value="sigma70-ECF"/>
    <property type="match status" value="1"/>
</dbReference>
<feature type="domain" description="RNA polymerase sigma factor 70 region 4 type 2" evidence="6">
    <location>
        <begin position="119"/>
        <end position="170"/>
    </location>
</feature>
<dbReference type="PANTHER" id="PTHR43133">
    <property type="entry name" value="RNA POLYMERASE ECF-TYPE SIGMA FACTO"/>
    <property type="match status" value="1"/>
</dbReference>
<dbReference type="InterPro" id="IPR013325">
    <property type="entry name" value="RNA_pol_sigma_r2"/>
</dbReference>
<dbReference type="InterPro" id="IPR013249">
    <property type="entry name" value="RNA_pol_sigma70_r4_t2"/>
</dbReference>
<dbReference type="EMBL" id="SAXA01000011">
    <property type="protein sequence ID" value="RXQ91492.1"/>
    <property type="molecule type" value="Genomic_DNA"/>
</dbReference>
<dbReference type="SUPFAM" id="SSF88659">
    <property type="entry name" value="Sigma3 and sigma4 domains of RNA polymerase sigma factors"/>
    <property type="match status" value="1"/>
</dbReference>
<reference evidence="7 8" key="1">
    <citation type="submission" date="2019-01" db="EMBL/GenBank/DDBJ databases">
        <title>Ancylomarina salipaludis sp. nov., isolated from a salt marsh.</title>
        <authorList>
            <person name="Yoon J.-H."/>
        </authorList>
    </citation>
    <scope>NUCLEOTIDE SEQUENCE [LARGE SCALE GENOMIC DNA]</scope>
    <source>
        <strain evidence="7 8">SHSM-M15</strain>
    </source>
</reference>
<dbReference type="InterPro" id="IPR039425">
    <property type="entry name" value="RNA_pol_sigma-70-like"/>
</dbReference>
<dbReference type="GO" id="GO:0003677">
    <property type="term" value="F:DNA binding"/>
    <property type="evidence" value="ECO:0007669"/>
    <property type="project" value="InterPro"/>
</dbReference>
<comment type="caution">
    <text evidence="7">The sequence shown here is derived from an EMBL/GenBank/DDBJ whole genome shotgun (WGS) entry which is preliminary data.</text>
</comment>
<dbReference type="RefSeq" id="WP_129254944.1">
    <property type="nucleotide sequence ID" value="NZ_SAXA01000011.1"/>
</dbReference>
<dbReference type="AlphaFoldDB" id="A0A4Q1JKP9"/>
<evidence type="ECO:0000256" key="3">
    <source>
        <dbReference type="ARBA" id="ARBA00023082"/>
    </source>
</evidence>
<dbReference type="SUPFAM" id="SSF88946">
    <property type="entry name" value="Sigma2 domain of RNA polymerase sigma factors"/>
    <property type="match status" value="1"/>
</dbReference>
<dbReference type="Gene3D" id="1.10.1740.10">
    <property type="match status" value="1"/>
</dbReference>
<organism evidence="7 8">
    <name type="scientific">Ancylomarina salipaludis</name>
    <dbReference type="NCBI Taxonomy" id="2501299"/>
    <lineage>
        <taxon>Bacteria</taxon>
        <taxon>Pseudomonadati</taxon>
        <taxon>Bacteroidota</taxon>
        <taxon>Bacteroidia</taxon>
        <taxon>Marinilabiliales</taxon>
        <taxon>Marinifilaceae</taxon>
        <taxon>Ancylomarina</taxon>
    </lineage>
</organism>
<dbReference type="CDD" id="cd06171">
    <property type="entry name" value="Sigma70_r4"/>
    <property type="match status" value="1"/>
</dbReference>
<dbReference type="OrthoDB" id="759001at2"/>
<dbReference type="PANTHER" id="PTHR43133:SF46">
    <property type="entry name" value="RNA POLYMERASE SIGMA-70 FACTOR ECF SUBFAMILY"/>
    <property type="match status" value="1"/>
</dbReference>
<evidence type="ECO:0000256" key="1">
    <source>
        <dbReference type="ARBA" id="ARBA00010641"/>
    </source>
</evidence>
<keyword evidence="4" id="KW-0804">Transcription</keyword>
<keyword evidence="2" id="KW-0805">Transcription regulation</keyword>
<keyword evidence="3" id="KW-0731">Sigma factor</keyword>
<proteinExistence type="inferred from homology"/>
<dbReference type="Pfam" id="PF08281">
    <property type="entry name" value="Sigma70_r4_2"/>
    <property type="match status" value="1"/>
</dbReference>